<name>U7DZS8_POPTR</name>
<protein>
    <submittedName>
        <fullName evidence="1">Uncharacterized protein</fullName>
    </submittedName>
</protein>
<dbReference type="AlphaFoldDB" id="U7DZS8"/>
<organism evidence="1 2">
    <name type="scientific">Populus trichocarpa</name>
    <name type="common">Western balsam poplar</name>
    <name type="synonym">Populus balsamifera subsp. trichocarpa</name>
    <dbReference type="NCBI Taxonomy" id="3694"/>
    <lineage>
        <taxon>Eukaryota</taxon>
        <taxon>Viridiplantae</taxon>
        <taxon>Streptophyta</taxon>
        <taxon>Embryophyta</taxon>
        <taxon>Tracheophyta</taxon>
        <taxon>Spermatophyta</taxon>
        <taxon>Magnoliopsida</taxon>
        <taxon>eudicotyledons</taxon>
        <taxon>Gunneridae</taxon>
        <taxon>Pentapetalae</taxon>
        <taxon>rosids</taxon>
        <taxon>fabids</taxon>
        <taxon>Malpighiales</taxon>
        <taxon>Salicaceae</taxon>
        <taxon>Saliceae</taxon>
        <taxon>Populus</taxon>
    </lineage>
</organism>
<evidence type="ECO:0000313" key="1">
    <source>
        <dbReference type="EMBL" id="PNT46725.1"/>
    </source>
</evidence>
<evidence type="ECO:0000313" key="2">
    <source>
        <dbReference type="Proteomes" id="UP000006729"/>
    </source>
</evidence>
<dbReference type="EMBL" id="CM009292">
    <property type="protein sequence ID" value="PNT46725.1"/>
    <property type="molecule type" value="Genomic_DNA"/>
</dbReference>
<keyword evidence="2" id="KW-1185">Reference proteome</keyword>
<accession>U7DZS8</accession>
<gene>
    <name evidence="1" type="ORF">POPTR_003G208900</name>
</gene>
<proteinExistence type="predicted"/>
<reference evidence="1 2" key="1">
    <citation type="journal article" date="2006" name="Science">
        <title>The genome of black cottonwood, Populus trichocarpa (Torr. &amp; Gray).</title>
        <authorList>
            <person name="Tuskan G.A."/>
            <person name="Difazio S."/>
            <person name="Jansson S."/>
            <person name="Bohlmann J."/>
            <person name="Grigoriev I."/>
            <person name="Hellsten U."/>
            <person name="Putnam N."/>
            <person name="Ralph S."/>
            <person name="Rombauts S."/>
            <person name="Salamov A."/>
            <person name="Schein J."/>
            <person name="Sterck L."/>
            <person name="Aerts A."/>
            <person name="Bhalerao R.R."/>
            <person name="Bhalerao R.P."/>
            <person name="Blaudez D."/>
            <person name="Boerjan W."/>
            <person name="Brun A."/>
            <person name="Brunner A."/>
            <person name="Busov V."/>
            <person name="Campbell M."/>
            <person name="Carlson J."/>
            <person name="Chalot M."/>
            <person name="Chapman J."/>
            <person name="Chen G.L."/>
            <person name="Cooper D."/>
            <person name="Coutinho P.M."/>
            <person name="Couturier J."/>
            <person name="Covert S."/>
            <person name="Cronk Q."/>
            <person name="Cunningham R."/>
            <person name="Davis J."/>
            <person name="Degroeve S."/>
            <person name="Dejardin A."/>
            <person name="Depamphilis C."/>
            <person name="Detter J."/>
            <person name="Dirks B."/>
            <person name="Dubchak I."/>
            <person name="Duplessis S."/>
            <person name="Ehlting J."/>
            <person name="Ellis B."/>
            <person name="Gendler K."/>
            <person name="Goodstein D."/>
            <person name="Gribskov M."/>
            <person name="Grimwood J."/>
            <person name="Groover A."/>
            <person name="Gunter L."/>
            <person name="Hamberger B."/>
            <person name="Heinze B."/>
            <person name="Helariutta Y."/>
            <person name="Henrissat B."/>
            <person name="Holligan D."/>
            <person name="Holt R."/>
            <person name="Huang W."/>
            <person name="Islam-Faridi N."/>
            <person name="Jones S."/>
            <person name="Jones-Rhoades M."/>
            <person name="Jorgensen R."/>
            <person name="Joshi C."/>
            <person name="Kangasjarvi J."/>
            <person name="Karlsson J."/>
            <person name="Kelleher C."/>
            <person name="Kirkpatrick R."/>
            <person name="Kirst M."/>
            <person name="Kohler A."/>
            <person name="Kalluri U."/>
            <person name="Larimer F."/>
            <person name="Leebens-Mack J."/>
            <person name="Leple J.C."/>
            <person name="Locascio P."/>
            <person name="Lou Y."/>
            <person name="Lucas S."/>
            <person name="Martin F."/>
            <person name="Montanini B."/>
            <person name="Napoli C."/>
            <person name="Nelson D.R."/>
            <person name="Nelson C."/>
            <person name="Nieminen K."/>
            <person name="Nilsson O."/>
            <person name="Pereda V."/>
            <person name="Peter G."/>
            <person name="Philippe R."/>
            <person name="Pilate G."/>
            <person name="Poliakov A."/>
            <person name="Razumovskaya J."/>
            <person name="Richardson P."/>
            <person name="Rinaldi C."/>
            <person name="Ritland K."/>
            <person name="Rouze P."/>
            <person name="Ryaboy D."/>
            <person name="Schmutz J."/>
            <person name="Schrader J."/>
            <person name="Segerman B."/>
            <person name="Shin H."/>
            <person name="Siddiqui A."/>
            <person name="Sterky F."/>
            <person name="Terry A."/>
            <person name="Tsai C.J."/>
            <person name="Uberbacher E."/>
            <person name="Unneberg P."/>
            <person name="Vahala J."/>
            <person name="Wall K."/>
            <person name="Wessler S."/>
            <person name="Yang G."/>
            <person name="Yin T."/>
            <person name="Douglas C."/>
            <person name="Marra M."/>
            <person name="Sandberg G."/>
            <person name="Van de Peer Y."/>
            <person name="Rokhsar D."/>
        </authorList>
    </citation>
    <scope>NUCLEOTIDE SEQUENCE [LARGE SCALE GENOMIC DNA]</scope>
    <source>
        <strain evidence="2">cv. Nisqually</strain>
    </source>
</reference>
<dbReference type="Proteomes" id="UP000006729">
    <property type="component" value="Chromosome 3"/>
</dbReference>
<dbReference type="InParanoid" id="U7DZS8"/>
<sequence length="66" mass="7097">MGNGPARSLVGEDEAALWCAEEQSWPGVCGVSRAREVDGSTVARWLRALGSVERKNRRGTASAFSF</sequence>